<organism evidence="2 3">
    <name type="scientific">Candidatus Rhabdochlamydia porcellionis</name>
    <dbReference type="NCBI Taxonomy" id="225148"/>
    <lineage>
        <taxon>Bacteria</taxon>
        <taxon>Pseudomonadati</taxon>
        <taxon>Chlamydiota</taxon>
        <taxon>Chlamydiia</taxon>
        <taxon>Parachlamydiales</taxon>
        <taxon>Candidatus Rhabdochlamydiaceae</taxon>
        <taxon>Candidatus Rhabdochlamydia</taxon>
    </lineage>
</organism>
<dbReference type="RefSeq" id="WP_194845095.1">
    <property type="nucleotide sequence ID" value="NZ_CP075585.1"/>
</dbReference>
<dbReference type="InterPro" id="IPR003613">
    <property type="entry name" value="Ubox_domain"/>
</dbReference>
<proteinExistence type="predicted"/>
<dbReference type="CDD" id="cd16453">
    <property type="entry name" value="RING-Ubox"/>
    <property type="match status" value="1"/>
</dbReference>
<dbReference type="Gene3D" id="3.30.40.10">
    <property type="entry name" value="Zinc/RING finger domain, C3HC4 (zinc finger)"/>
    <property type="match status" value="1"/>
</dbReference>
<gene>
    <name evidence="2" type="ORF">RHAB15C_0000899</name>
</gene>
<sequence length="365" mass="41860">MVAQLLTYAQVISPRYEEDLTLDFLNHNDQTSAIDKIEEDTKQELAEFEAEYQRRRTIIENKGKARVARINLLYENTILVENNSHKNSYPAPKDFMALVEGQVGVINFIKDPAISGPAVKTVFTVIKVASYAYIVPAMKAKGIQLIKNYLSQVPVVGLTLSASLNMGLSIINLPNAFAKWAWDPTKYWVQSREVDCDGSLGDYIFNEDGTPEMYETSNRKHTKFFGIVISVAASPFIAQGIIDRINELRLLHLSNQDWARTFFCSYFKWKVKKLRDIEAQYSIPDIFQNDPILNQPKYKCAKSGQFLIIPFKTPSNRVFQYSVIEDWLLSHHTCPVTEENLQANQLSFDATTYDEIRYRLRSITR</sequence>
<evidence type="ECO:0000259" key="1">
    <source>
        <dbReference type="Pfam" id="PF04564"/>
    </source>
</evidence>
<dbReference type="InterPro" id="IPR013083">
    <property type="entry name" value="Znf_RING/FYVE/PHD"/>
</dbReference>
<dbReference type="SUPFAM" id="SSF57850">
    <property type="entry name" value="RING/U-box"/>
    <property type="match status" value="1"/>
</dbReference>
<evidence type="ECO:0000313" key="3">
    <source>
        <dbReference type="Proteomes" id="UP000822862"/>
    </source>
</evidence>
<name>A0ABX8Z0Z5_9BACT</name>
<dbReference type="Pfam" id="PF04564">
    <property type="entry name" value="U-box"/>
    <property type="match status" value="1"/>
</dbReference>
<feature type="domain" description="U-box" evidence="1">
    <location>
        <begin position="305"/>
        <end position="356"/>
    </location>
</feature>
<accession>A0ABX8Z0Z5</accession>
<evidence type="ECO:0000313" key="2">
    <source>
        <dbReference type="EMBL" id="QZA59015.1"/>
    </source>
</evidence>
<reference evidence="2 3" key="1">
    <citation type="submission" date="2021-05" db="EMBL/GenBank/DDBJ databases">
        <title>Ecology and evolution of chlamydial symbionts of arthropods.</title>
        <authorList>
            <person name="Halter T."/>
            <person name="Sixt B.S."/>
            <person name="Toenshoff E.R."/>
            <person name="Koestlbacher S."/>
            <person name="Schulz F."/>
            <person name="Kostanjsek R."/>
            <person name="Collingro A."/>
            <person name="Hendrickx F."/>
            <person name="Horn M."/>
        </authorList>
    </citation>
    <scope>NUCLEOTIDE SEQUENCE [LARGE SCALE GENOMIC DNA]</scope>
    <source>
        <strain evidence="2 3">15C</strain>
    </source>
</reference>
<protein>
    <recommendedName>
        <fullName evidence="1">U-box domain-containing protein</fullName>
    </recommendedName>
</protein>
<dbReference type="Proteomes" id="UP000822862">
    <property type="component" value="Chromosome"/>
</dbReference>
<dbReference type="EMBL" id="CP075585">
    <property type="protein sequence ID" value="QZA59015.1"/>
    <property type="molecule type" value="Genomic_DNA"/>
</dbReference>
<keyword evidence="3" id="KW-1185">Reference proteome</keyword>